<name>A0ABY2TSE9_9SPIR</name>
<evidence type="ECO:0000313" key="1">
    <source>
        <dbReference type="EMBL" id="TKZ35111.1"/>
    </source>
</evidence>
<comment type="caution">
    <text evidence="1">The sequence shown here is derived from an EMBL/GenBank/DDBJ whole genome shotgun (WGS) entry which is preliminary data.</text>
</comment>
<sequence>MALGTSAFAASGFEFLLQAPFGMNVGIPKSTKGLRIVNEGNPPIGADVGIEAQIGYMFQVKESFAISALAELGYSWDLYGFDNNTDYNNMPVNFMGINLSADIRYDIKCRMSFNSFKIGLIPKFNIGLGDNGTIAIGIGGGVKIPGSGKVKITTTGKASAELPFLGRQEIGFNDERSIDIKRKDITDTFTPSVIGYLRVTLDYYLFFTDNIAMNFGLYVGGAFGPTVKNLGIVSRIAGIPELEDFSPQIEASKLGANAFEIGLQLGFRYGPKA</sequence>
<gene>
    <name evidence="1" type="ORF">EZH24_06965</name>
</gene>
<keyword evidence="2" id="KW-1185">Reference proteome</keyword>
<dbReference type="Proteomes" id="UP000310168">
    <property type="component" value="Unassembled WGS sequence"/>
</dbReference>
<evidence type="ECO:0008006" key="3">
    <source>
        <dbReference type="Google" id="ProtNLM"/>
    </source>
</evidence>
<accession>A0ABY2TSE9</accession>
<dbReference type="EMBL" id="SJDU01000160">
    <property type="protein sequence ID" value="TKZ35111.1"/>
    <property type="molecule type" value="Genomic_DNA"/>
</dbReference>
<proteinExistence type="predicted"/>
<reference evidence="1 2" key="1">
    <citation type="journal article" date="2019" name="Anaerobe">
        <title>Brachyspira catarrhinii sp. nov., an anaerobic intestinal spirochaete isolated from vervet monkeys may have been misidentified as Brachyspira aalborgi in previous studies.</title>
        <authorList>
            <person name="Phillips N.D."/>
            <person name="La T."/>
            <person name="Hampson D.J."/>
        </authorList>
    </citation>
    <scope>NUCLEOTIDE SEQUENCE [LARGE SCALE GENOMIC DNA]</scope>
    <source>
        <strain evidence="1 2">Z12</strain>
    </source>
</reference>
<evidence type="ECO:0000313" key="2">
    <source>
        <dbReference type="Proteomes" id="UP000310168"/>
    </source>
</evidence>
<organism evidence="1 2">
    <name type="scientific">Brachyspira catarrhinii</name>
    <dbReference type="NCBI Taxonomy" id="2528966"/>
    <lineage>
        <taxon>Bacteria</taxon>
        <taxon>Pseudomonadati</taxon>
        <taxon>Spirochaetota</taxon>
        <taxon>Spirochaetia</taxon>
        <taxon>Brachyspirales</taxon>
        <taxon>Brachyspiraceae</taxon>
        <taxon>Brachyspira</taxon>
    </lineage>
</organism>
<protein>
    <recommendedName>
        <fullName evidence="3">PorT family protein</fullName>
    </recommendedName>
</protein>